<organism evidence="1">
    <name type="scientific">marine sediment metagenome</name>
    <dbReference type="NCBI Taxonomy" id="412755"/>
    <lineage>
        <taxon>unclassified sequences</taxon>
        <taxon>metagenomes</taxon>
        <taxon>ecological metagenomes</taxon>
    </lineage>
</organism>
<dbReference type="AlphaFoldDB" id="A0A0F9V911"/>
<dbReference type="Pfam" id="PF24175">
    <property type="entry name" value="SU10_adaptor"/>
    <property type="match status" value="1"/>
</dbReference>
<sequence>MPRMTFKDIYTDVQDISVVKVSSKLALIKRGIQAGLDILTSKDLPYLMTDGLFPTVAIHNTGNVDVTNGSATVSGGATSPVFTLSMVGRKFRAADENTWYRIKAFVSSTEITLETEYLGDTDTDASYEIIKDEYRLASDMATHKVMRQVQDKVAMGSIESTAFDILEPSAISQGSPRFDIIVGSKLDLYITGTVSGTSGAVIITGSSTLWTGVEGLGKGTRITVGSNVYTVKSVDLDTQITIYETLASTISAGTSYEMLMDNMRLKVFPIPDEAEIIKYRYQRLAYPLRADTDIADLPDEWHHILITAGLITAYQTKDKEEANRQFQRFFTLTNAFWRRVGAISSSRTYPRADQDALALQALFGRGVRIGADYGVPIPLNSLI</sequence>
<comment type="caution">
    <text evidence="1">The sequence shown here is derived from an EMBL/GenBank/DDBJ whole genome shotgun (WGS) entry which is preliminary data.</text>
</comment>
<name>A0A0F9V911_9ZZZZ</name>
<accession>A0A0F9V911</accession>
<dbReference type="EMBL" id="LAZR01000412">
    <property type="protein sequence ID" value="KKN70056.1"/>
    <property type="molecule type" value="Genomic_DNA"/>
</dbReference>
<evidence type="ECO:0000313" key="1">
    <source>
        <dbReference type="EMBL" id="KKN70056.1"/>
    </source>
</evidence>
<reference evidence="1" key="1">
    <citation type="journal article" date="2015" name="Nature">
        <title>Complex archaea that bridge the gap between prokaryotes and eukaryotes.</title>
        <authorList>
            <person name="Spang A."/>
            <person name="Saw J.H."/>
            <person name="Jorgensen S.L."/>
            <person name="Zaremba-Niedzwiedzka K."/>
            <person name="Martijn J."/>
            <person name="Lind A.E."/>
            <person name="van Eijk R."/>
            <person name="Schleper C."/>
            <person name="Guy L."/>
            <person name="Ettema T.J."/>
        </authorList>
    </citation>
    <scope>NUCLEOTIDE SEQUENCE</scope>
</reference>
<dbReference type="InterPro" id="IPR056209">
    <property type="entry name" value="SU10_adaptor"/>
</dbReference>
<protein>
    <submittedName>
        <fullName evidence="1">Uncharacterized protein</fullName>
    </submittedName>
</protein>
<proteinExistence type="predicted"/>
<gene>
    <name evidence="1" type="ORF">LCGC14_0435030</name>
</gene>